<dbReference type="EMBL" id="JH792845">
    <property type="protein sequence ID" value="ELQ33726.1"/>
    <property type="molecule type" value="Genomic_DNA"/>
</dbReference>
<name>A0AA97NP53_PYRO3</name>
<proteinExistence type="predicted"/>
<organism evidence="1">
    <name type="scientific">Pyricularia oryzae (strain Y34)</name>
    <name type="common">Rice blast fungus</name>
    <name type="synonym">Magnaporthe oryzae</name>
    <dbReference type="NCBI Taxonomy" id="1143189"/>
    <lineage>
        <taxon>Eukaryota</taxon>
        <taxon>Fungi</taxon>
        <taxon>Dikarya</taxon>
        <taxon>Ascomycota</taxon>
        <taxon>Pezizomycotina</taxon>
        <taxon>Sordariomycetes</taxon>
        <taxon>Sordariomycetidae</taxon>
        <taxon>Magnaporthales</taxon>
        <taxon>Pyriculariaceae</taxon>
        <taxon>Pyricularia</taxon>
    </lineage>
</organism>
<protein>
    <submittedName>
        <fullName evidence="1">Uncharacterized protein</fullName>
    </submittedName>
</protein>
<sequence length="46" mass="5374">MHGIRQMPQLETRLSIPGRACILLYPLSMHQMKIFELVDASTLFTW</sequence>
<dbReference type="AlphaFoldDB" id="A0AA97NP53"/>
<accession>A0AA97NP53</accession>
<gene>
    <name evidence="1" type="ORF">OOU_Y34scaffold00893g4</name>
</gene>
<evidence type="ECO:0000313" key="1">
    <source>
        <dbReference type="EMBL" id="ELQ33726.1"/>
    </source>
</evidence>
<dbReference type="Proteomes" id="UP000011086">
    <property type="component" value="Unassembled WGS sequence"/>
</dbReference>
<reference evidence="1" key="1">
    <citation type="journal article" date="2012" name="PLoS Genet.">
        <title>Comparative analysis of the genomes of two field isolates of the rice blast fungus Magnaporthe oryzae.</title>
        <authorList>
            <person name="Xue M."/>
            <person name="Yang J."/>
            <person name="Li Z."/>
            <person name="Hu S."/>
            <person name="Yao N."/>
            <person name="Dean R.A."/>
            <person name="Zhao W."/>
            <person name="Shen M."/>
            <person name="Zhang H."/>
            <person name="Li C."/>
            <person name="Liu L."/>
            <person name="Cao L."/>
            <person name="Xu X."/>
            <person name="Xing Y."/>
            <person name="Hsiang T."/>
            <person name="Zhang Z."/>
            <person name="Xu J.R."/>
            <person name="Peng Y.L."/>
        </authorList>
    </citation>
    <scope>NUCLEOTIDE SEQUENCE</scope>
    <source>
        <strain evidence="1">Y34</strain>
    </source>
</reference>